<comment type="caution">
    <text evidence="1">The sequence shown here is derived from an EMBL/GenBank/DDBJ whole genome shotgun (WGS) entry which is preliminary data.</text>
</comment>
<sequence length="78" mass="8827">MKEVQIIAKLADLQETDYRNTLVLHALIDILVAKGLLTHDELTEKVIELDSQLSFQLDTIAQLSNAISRRQTQTKPLL</sequence>
<evidence type="ECO:0008006" key="3">
    <source>
        <dbReference type="Google" id="ProtNLM"/>
    </source>
</evidence>
<keyword evidence="2" id="KW-1185">Reference proteome</keyword>
<dbReference type="Gene3D" id="1.20.5.300">
    <property type="match status" value="1"/>
</dbReference>
<dbReference type="RefSeq" id="WP_122962256.1">
    <property type="nucleotide sequence ID" value="NZ_BJMH01000021.1"/>
</dbReference>
<dbReference type="AlphaFoldDB" id="A0A4Y3PIH9"/>
<reference evidence="1 2" key="1">
    <citation type="submission" date="2019-06" db="EMBL/GenBank/DDBJ databases">
        <title>Whole genome shotgun sequence of Brevibacillus parabrevis NBRC 12334.</title>
        <authorList>
            <person name="Hosoyama A."/>
            <person name="Uohara A."/>
            <person name="Ohji S."/>
            <person name="Ichikawa N."/>
        </authorList>
    </citation>
    <scope>NUCLEOTIDE SEQUENCE [LARGE SCALE GENOMIC DNA]</scope>
    <source>
        <strain evidence="1 2">NBRC 12334</strain>
    </source>
</reference>
<dbReference type="Proteomes" id="UP000316882">
    <property type="component" value="Unassembled WGS sequence"/>
</dbReference>
<organism evidence="1 2">
    <name type="scientific">Brevibacillus parabrevis</name>
    <dbReference type="NCBI Taxonomy" id="54914"/>
    <lineage>
        <taxon>Bacteria</taxon>
        <taxon>Bacillati</taxon>
        <taxon>Bacillota</taxon>
        <taxon>Bacilli</taxon>
        <taxon>Bacillales</taxon>
        <taxon>Paenibacillaceae</taxon>
        <taxon>Brevibacillus</taxon>
    </lineage>
</organism>
<evidence type="ECO:0000313" key="1">
    <source>
        <dbReference type="EMBL" id="GEB34300.1"/>
    </source>
</evidence>
<protein>
    <recommendedName>
        <fullName evidence="3">Nitrile hydratase subunit beta</fullName>
    </recommendedName>
</protein>
<evidence type="ECO:0000313" key="2">
    <source>
        <dbReference type="Proteomes" id="UP000316882"/>
    </source>
</evidence>
<accession>A0A4Y3PIH9</accession>
<proteinExistence type="predicted"/>
<gene>
    <name evidence="1" type="ORF">BPA01_38800</name>
</gene>
<dbReference type="EMBL" id="BJMH01000021">
    <property type="protein sequence ID" value="GEB34300.1"/>
    <property type="molecule type" value="Genomic_DNA"/>
</dbReference>
<name>A0A4Y3PIH9_BREPA</name>